<feature type="signal peptide" evidence="5">
    <location>
        <begin position="1"/>
        <end position="18"/>
    </location>
</feature>
<dbReference type="EMBL" id="JBBJCI010000031">
    <property type="protein sequence ID" value="KAK7254376.1"/>
    <property type="molecule type" value="Genomic_DNA"/>
</dbReference>
<dbReference type="InterPro" id="IPR002579">
    <property type="entry name" value="Met_Sox_Rdtase_MsrB_dom"/>
</dbReference>
<evidence type="ECO:0000259" key="6">
    <source>
        <dbReference type="PROSITE" id="PS51790"/>
    </source>
</evidence>
<evidence type="ECO:0000256" key="5">
    <source>
        <dbReference type="RuleBase" id="RU365044"/>
    </source>
</evidence>
<accession>A0ABR1GE64</accession>
<evidence type="ECO:0000256" key="2">
    <source>
        <dbReference type="ARBA" id="ARBA00012499"/>
    </source>
</evidence>
<gene>
    <name evidence="7" type="ORF">SO694_00009556</name>
</gene>
<comment type="caution">
    <text evidence="7">The sequence shown here is derived from an EMBL/GenBank/DDBJ whole genome shotgun (WGS) entry which is preliminary data.</text>
</comment>
<keyword evidence="5" id="KW-0732">Signal</keyword>
<dbReference type="EC" id="1.8.4.12" evidence="2 5"/>
<keyword evidence="5" id="KW-0479">Metal-binding</keyword>
<dbReference type="PANTHER" id="PTHR10173:SF52">
    <property type="entry name" value="METHIONINE-R-SULFOXIDE REDUCTASE B1"/>
    <property type="match status" value="1"/>
</dbReference>
<dbReference type="Gene3D" id="2.170.150.20">
    <property type="entry name" value="Peptide methionine sulfoxide reductase"/>
    <property type="match status" value="1"/>
</dbReference>
<feature type="chain" id="PRO_5044989174" description="Peptide-methionine (R)-S-oxide reductase" evidence="5">
    <location>
        <begin position="19"/>
        <end position="242"/>
    </location>
</feature>
<dbReference type="InterPro" id="IPR011057">
    <property type="entry name" value="Mss4-like_sf"/>
</dbReference>
<evidence type="ECO:0000256" key="1">
    <source>
        <dbReference type="ARBA" id="ARBA00007174"/>
    </source>
</evidence>
<feature type="domain" description="MsrB" evidence="6">
    <location>
        <begin position="90"/>
        <end position="232"/>
    </location>
</feature>
<dbReference type="PROSITE" id="PS51790">
    <property type="entry name" value="MSRB"/>
    <property type="match status" value="1"/>
</dbReference>
<comment type="catalytic activity">
    <reaction evidence="4 5">
        <text>L-methionyl-[protein] + [thioredoxin]-disulfide + H2O = L-methionyl-(R)-S-oxide-[protein] + [thioredoxin]-dithiol</text>
        <dbReference type="Rhea" id="RHEA:24164"/>
        <dbReference type="Rhea" id="RHEA-COMP:10698"/>
        <dbReference type="Rhea" id="RHEA-COMP:10700"/>
        <dbReference type="Rhea" id="RHEA-COMP:12313"/>
        <dbReference type="Rhea" id="RHEA-COMP:12314"/>
        <dbReference type="ChEBI" id="CHEBI:15377"/>
        <dbReference type="ChEBI" id="CHEBI:16044"/>
        <dbReference type="ChEBI" id="CHEBI:29950"/>
        <dbReference type="ChEBI" id="CHEBI:45764"/>
        <dbReference type="ChEBI" id="CHEBI:50058"/>
        <dbReference type="EC" id="1.8.4.12"/>
    </reaction>
</comment>
<dbReference type="SUPFAM" id="SSF51316">
    <property type="entry name" value="Mss4-like"/>
    <property type="match status" value="1"/>
</dbReference>
<dbReference type="InterPro" id="IPR028427">
    <property type="entry name" value="Met_Sox_Rdtase_MsrB"/>
</dbReference>
<organism evidence="7 8">
    <name type="scientific">Aureococcus anophagefferens</name>
    <name type="common">Harmful bloom alga</name>
    <dbReference type="NCBI Taxonomy" id="44056"/>
    <lineage>
        <taxon>Eukaryota</taxon>
        <taxon>Sar</taxon>
        <taxon>Stramenopiles</taxon>
        <taxon>Ochrophyta</taxon>
        <taxon>Pelagophyceae</taxon>
        <taxon>Pelagomonadales</taxon>
        <taxon>Pelagomonadaceae</taxon>
        <taxon>Aureococcus</taxon>
    </lineage>
</organism>
<comment type="cofactor">
    <cofactor evidence="5">
        <name>Zn(2+)</name>
        <dbReference type="ChEBI" id="CHEBI:29105"/>
    </cofactor>
    <text evidence="5">Binds 1 zinc ion per subunit.</text>
</comment>
<sequence length="242" mass="25575">MATRVLLVAQALLLHCTALRVPVSRRAALAGAALAPPALLSAPPARASRTGDLASALADPASPDSWRRAAPTAAVSKSGWSLQAMSDAEIKKAVDKLPDMAKKVALYSSTERPFTGAAQRAALPLAKDGYAPDFQSKAKGYYVGAVSGLPLFASAAKYESGTGWPSFFQPVDAQHVIERVDPGDVGYPPAYQRIEVLDARSGAHLGHVFNDGPRPTGKRYCMNAAALRFVPEESWDGYAAKK</sequence>
<evidence type="ECO:0000256" key="3">
    <source>
        <dbReference type="ARBA" id="ARBA00023002"/>
    </source>
</evidence>
<protein>
    <recommendedName>
        <fullName evidence="2 5">Peptide-methionine (R)-S-oxide reductase</fullName>
        <ecNumber evidence="2 5">1.8.4.12</ecNumber>
    </recommendedName>
</protein>
<evidence type="ECO:0000256" key="4">
    <source>
        <dbReference type="ARBA" id="ARBA00048488"/>
    </source>
</evidence>
<dbReference type="NCBIfam" id="TIGR00357">
    <property type="entry name" value="peptide-methionine (R)-S-oxide reductase MsrB"/>
    <property type="match status" value="1"/>
</dbReference>
<keyword evidence="8" id="KW-1185">Reference proteome</keyword>
<proteinExistence type="inferred from homology"/>
<reference evidence="7 8" key="1">
    <citation type="submission" date="2024-03" db="EMBL/GenBank/DDBJ databases">
        <title>Aureococcus anophagefferens CCMP1851 and Kratosvirus quantuckense: Draft genome of a second virus-susceptible host strain in the model system.</title>
        <authorList>
            <person name="Chase E."/>
            <person name="Truchon A.R."/>
            <person name="Schepens W."/>
            <person name="Wilhelm S.W."/>
        </authorList>
    </citation>
    <scope>NUCLEOTIDE SEQUENCE [LARGE SCALE GENOMIC DNA]</scope>
    <source>
        <strain evidence="7 8">CCMP1851</strain>
    </source>
</reference>
<name>A0ABR1GE64_AURAN</name>
<keyword evidence="3 5" id="KW-0560">Oxidoreductase</keyword>
<evidence type="ECO:0000313" key="7">
    <source>
        <dbReference type="EMBL" id="KAK7254376.1"/>
    </source>
</evidence>
<evidence type="ECO:0000313" key="8">
    <source>
        <dbReference type="Proteomes" id="UP001363151"/>
    </source>
</evidence>
<keyword evidence="5" id="KW-0862">Zinc</keyword>
<dbReference type="Proteomes" id="UP001363151">
    <property type="component" value="Unassembled WGS sequence"/>
</dbReference>
<dbReference type="Pfam" id="PF01641">
    <property type="entry name" value="SelR"/>
    <property type="match status" value="1"/>
</dbReference>
<comment type="similarity">
    <text evidence="1 5">Belongs to the MsrB Met sulfoxide reductase family.</text>
</comment>
<dbReference type="PANTHER" id="PTHR10173">
    <property type="entry name" value="METHIONINE SULFOXIDE REDUCTASE"/>
    <property type="match status" value="1"/>
</dbReference>